<comment type="caution">
    <text evidence="1">The sequence shown here is derived from an EMBL/GenBank/DDBJ whole genome shotgun (WGS) entry which is preliminary data.</text>
</comment>
<dbReference type="Proteomes" id="UP000187439">
    <property type="component" value="Unassembled WGS sequence"/>
</dbReference>
<sequence>MKQRTDRILVVGFVATLFLVGITFFLLPVQRFSELENRYLQSAPRLTWDNLLSHTYAEEAENFVTDHFPFRAKWVWVKSAVEQMRLQQENNGIYKGKDGYLFEKFDAPVYTKVQQYTAAVKRFADKNPEVKTTFLLAPTSVGLYNERLPWLAPVYSQAEVNQKIADEVSDSLTFINGFDVLTPHASEDIYYRTDHHWTTYGAYLAYVAYAESMGWQPLSQSEFEIETVSDSFLGSYHTRSQFIGVVPDSIQEYKPINDVSTKMHIVDTGETLTSMYDPSYLTKKDKYSYFLGGVHALMKITSELDPKVVKQEKLLVIKDSYAHSVIPFLTQHVPEIHVIDIRYYNGSISEYMAQNDIKDVLMLFNTATFVDNAALLKLN</sequence>
<dbReference type="RefSeq" id="WP_076120083.1">
    <property type="nucleotide sequence ID" value="NZ_MPTC01000016.1"/>
</dbReference>
<organism evidence="1 2">
    <name type="scientific">Paenibacillus odorifer</name>
    <dbReference type="NCBI Taxonomy" id="189426"/>
    <lineage>
        <taxon>Bacteria</taxon>
        <taxon>Bacillati</taxon>
        <taxon>Bacillota</taxon>
        <taxon>Bacilli</taxon>
        <taxon>Bacillales</taxon>
        <taxon>Paenibacillaceae</taxon>
        <taxon>Paenibacillus</taxon>
    </lineage>
</organism>
<dbReference type="InterPro" id="IPR025945">
    <property type="entry name" value="DHHW"/>
</dbReference>
<evidence type="ECO:0000313" key="2">
    <source>
        <dbReference type="Proteomes" id="UP000187439"/>
    </source>
</evidence>
<protein>
    <recommendedName>
        <fullName evidence="3">AlgX/AlgJ SGNH hydrolase-like domain-containing protein</fullName>
    </recommendedName>
</protein>
<proteinExistence type="predicted"/>
<reference evidence="1 2" key="1">
    <citation type="submission" date="2016-10" db="EMBL/GenBank/DDBJ databases">
        <title>Paenibacillus species isolates.</title>
        <authorList>
            <person name="Beno S.M."/>
        </authorList>
    </citation>
    <scope>NUCLEOTIDE SEQUENCE [LARGE SCALE GENOMIC DNA]</scope>
    <source>
        <strain evidence="1 2">FSL H7-0710</strain>
    </source>
</reference>
<dbReference type="Pfam" id="PF14286">
    <property type="entry name" value="DHHW"/>
    <property type="match status" value="1"/>
</dbReference>
<name>A0A1R0XUD9_9BACL</name>
<gene>
    <name evidence="1" type="ORF">BSK52_17785</name>
</gene>
<dbReference type="EMBL" id="MPTC01000016">
    <property type="protein sequence ID" value="OMD38773.1"/>
    <property type="molecule type" value="Genomic_DNA"/>
</dbReference>
<dbReference type="AlphaFoldDB" id="A0A1R0XUD9"/>
<accession>A0A1R0XUD9</accession>
<evidence type="ECO:0000313" key="1">
    <source>
        <dbReference type="EMBL" id="OMD38773.1"/>
    </source>
</evidence>
<dbReference type="OrthoDB" id="175771at2"/>
<evidence type="ECO:0008006" key="3">
    <source>
        <dbReference type="Google" id="ProtNLM"/>
    </source>
</evidence>